<keyword evidence="1" id="KW-1133">Transmembrane helix</keyword>
<comment type="caution">
    <text evidence="3">The sequence shown here is derived from an EMBL/GenBank/DDBJ whole genome shotgun (WGS) entry which is preliminary data.</text>
</comment>
<protein>
    <submittedName>
        <fullName evidence="3">Uncharacterized protein</fullName>
    </submittedName>
</protein>
<feature type="signal peptide" evidence="2">
    <location>
        <begin position="1"/>
        <end position="22"/>
    </location>
</feature>
<feature type="transmembrane region" description="Helical" evidence="1">
    <location>
        <begin position="65"/>
        <end position="83"/>
    </location>
</feature>
<name>A0AA38HKK4_9CUCU</name>
<reference evidence="3" key="1">
    <citation type="journal article" date="2023" name="G3 (Bethesda)">
        <title>Whole genome assemblies of Zophobas morio and Tenebrio molitor.</title>
        <authorList>
            <person name="Kaur S."/>
            <person name="Stinson S.A."/>
            <person name="diCenzo G.C."/>
        </authorList>
    </citation>
    <scope>NUCLEOTIDE SEQUENCE</scope>
    <source>
        <strain evidence="3">QUZm001</strain>
    </source>
</reference>
<keyword evidence="4" id="KW-1185">Reference proteome</keyword>
<keyword evidence="1" id="KW-0472">Membrane</keyword>
<sequence>MKGILFCLSLTRALWLKNWTPAQRYSYHTLVDRRLAIFRHVVHVCDRLDDIANTKLTDKWRCIDFLVLMSVFGLIALLVILHLRYQPATTTSEIPNHLREKLAKARPAEKKKCL</sequence>
<dbReference type="Proteomes" id="UP001168821">
    <property type="component" value="Unassembled WGS sequence"/>
</dbReference>
<dbReference type="AlphaFoldDB" id="A0AA38HKK4"/>
<keyword evidence="1" id="KW-0812">Transmembrane</keyword>
<evidence type="ECO:0000313" key="4">
    <source>
        <dbReference type="Proteomes" id="UP001168821"/>
    </source>
</evidence>
<feature type="chain" id="PRO_5041253549" evidence="2">
    <location>
        <begin position="23"/>
        <end position="114"/>
    </location>
</feature>
<dbReference type="EMBL" id="JALNTZ010000077">
    <property type="protein sequence ID" value="KAJ3639016.1"/>
    <property type="molecule type" value="Genomic_DNA"/>
</dbReference>
<accession>A0AA38HKK4</accession>
<evidence type="ECO:0000313" key="3">
    <source>
        <dbReference type="EMBL" id="KAJ3639016.1"/>
    </source>
</evidence>
<keyword evidence="2" id="KW-0732">Signal</keyword>
<evidence type="ECO:0000256" key="1">
    <source>
        <dbReference type="SAM" id="Phobius"/>
    </source>
</evidence>
<proteinExistence type="predicted"/>
<evidence type="ECO:0000256" key="2">
    <source>
        <dbReference type="SAM" id="SignalP"/>
    </source>
</evidence>
<organism evidence="3 4">
    <name type="scientific">Zophobas morio</name>
    <dbReference type="NCBI Taxonomy" id="2755281"/>
    <lineage>
        <taxon>Eukaryota</taxon>
        <taxon>Metazoa</taxon>
        <taxon>Ecdysozoa</taxon>
        <taxon>Arthropoda</taxon>
        <taxon>Hexapoda</taxon>
        <taxon>Insecta</taxon>
        <taxon>Pterygota</taxon>
        <taxon>Neoptera</taxon>
        <taxon>Endopterygota</taxon>
        <taxon>Coleoptera</taxon>
        <taxon>Polyphaga</taxon>
        <taxon>Cucujiformia</taxon>
        <taxon>Tenebrionidae</taxon>
        <taxon>Zophobas</taxon>
    </lineage>
</organism>
<gene>
    <name evidence="3" type="ORF">Zmor_024826</name>
</gene>